<feature type="domain" description="Aminotransferase class I/classII large" evidence="5">
    <location>
        <begin position="29"/>
        <end position="366"/>
    </location>
</feature>
<dbReference type="InterPro" id="IPR050087">
    <property type="entry name" value="AON_synthase_class-II"/>
</dbReference>
<sequence length="379" mass="41308">MGIYPYFHPIQSAPGDEVIVDGKPCIMAGSNNYLGLVNHPRVKEAAMKAAHDFGSGCTGSRFLNGTLDMHLELERRLAKFVHKEAALVFSTGFQTNLGAISCLIGKNDAVIIDRQVHACIVDGCRLSYGKTYKFAHNDMADAERVISNVRNINTRGGIMVVVDGVFSMEGDIIKLPELAKICKRYGARLMVDDAHSIGVLGPTGAGTAEHFGITDDVDLIMGTFSKSFASLGGFIAGKKEVIEYIQHTARSLIFSASITPSSAAAVLTALDIIQAEPERREHLWNNAHRIQREFRSLGFDIGHTATPIVPIVVGEDLDCFAFWKDVYDRGVFTNPVISPAVPPGHAMIRTSYTATHTDRHLDKVIEVMAEVGRKRGLIS</sequence>
<organism evidence="6 7">
    <name type="scientific">candidate division GN15 bacterium</name>
    <dbReference type="NCBI Taxonomy" id="2072418"/>
    <lineage>
        <taxon>Bacteria</taxon>
        <taxon>candidate division GN15</taxon>
    </lineage>
</organism>
<keyword evidence="3 4" id="KW-0663">Pyridoxal phosphate</keyword>
<accession>A0A855X3V2</accession>
<dbReference type="InterPro" id="IPR004839">
    <property type="entry name" value="Aminotransferase_I/II_large"/>
</dbReference>
<dbReference type="PANTHER" id="PTHR13693">
    <property type="entry name" value="CLASS II AMINOTRANSFERASE/8-AMINO-7-OXONONANOATE SYNTHASE"/>
    <property type="match status" value="1"/>
</dbReference>
<name>A0A855X3V2_9BACT</name>
<dbReference type="InterPro" id="IPR015424">
    <property type="entry name" value="PyrdxlP-dep_Trfase"/>
</dbReference>
<evidence type="ECO:0000313" key="6">
    <source>
        <dbReference type="EMBL" id="PWB72721.1"/>
    </source>
</evidence>
<dbReference type="GO" id="GO:0030170">
    <property type="term" value="F:pyridoxal phosphate binding"/>
    <property type="evidence" value="ECO:0007669"/>
    <property type="project" value="InterPro"/>
</dbReference>
<comment type="caution">
    <text evidence="6">The sequence shown here is derived from an EMBL/GenBank/DDBJ whole genome shotgun (WGS) entry which is preliminary data.</text>
</comment>
<dbReference type="InterPro" id="IPR015421">
    <property type="entry name" value="PyrdxlP-dep_Trfase_major"/>
</dbReference>
<dbReference type="SUPFAM" id="SSF53383">
    <property type="entry name" value="PLP-dependent transferases"/>
    <property type="match status" value="1"/>
</dbReference>
<evidence type="ECO:0000256" key="4">
    <source>
        <dbReference type="RuleBase" id="RU003693"/>
    </source>
</evidence>
<keyword evidence="2" id="KW-0808">Transferase</keyword>
<dbReference type="Pfam" id="PF00155">
    <property type="entry name" value="Aminotran_1_2"/>
    <property type="match status" value="1"/>
</dbReference>
<dbReference type="GO" id="GO:0016740">
    <property type="term" value="F:transferase activity"/>
    <property type="evidence" value="ECO:0007669"/>
    <property type="project" value="UniProtKB-KW"/>
</dbReference>
<dbReference type="PROSITE" id="PS00599">
    <property type="entry name" value="AA_TRANSFER_CLASS_2"/>
    <property type="match status" value="1"/>
</dbReference>
<gene>
    <name evidence="6" type="ORF">C3F09_06215</name>
</gene>
<dbReference type="Proteomes" id="UP000250918">
    <property type="component" value="Unassembled WGS sequence"/>
</dbReference>
<dbReference type="InterPro" id="IPR015422">
    <property type="entry name" value="PyrdxlP-dep_Trfase_small"/>
</dbReference>
<reference evidence="6 7" key="1">
    <citation type="journal article" date="2018" name="ISME J.">
        <title>A methanotrophic archaeon couples anaerobic oxidation of methane to Fe(III) reduction.</title>
        <authorList>
            <person name="Cai C."/>
            <person name="Leu A.O."/>
            <person name="Xie G.J."/>
            <person name="Guo J."/>
            <person name="Feng Y."/>
            <person name="Zhao J.X."/>
            <person name="Tyson G.W."/>
            <person name="Yuan Z."/>
            <person name="Hu S."/>
        </authorList>
    </citation>
    <scope>NUCLEOTIDE SEQUENCE [LARGE SCALE GENOMIC DNA]</scope>
    <source>
        <strain evidence="6">FeB_12</strain>
    </source>
</reference>
<dbReference type="PANTHER" id="PTHR13693:SF3">
    <property type="entry name" value="LD36009P"/>
    <property type="match status" value="1"/>
</dbReference>
<dbReference type="AlphaFoldDB" id="A0A855X3V2"/>
<protein>
    <submittedName>
        <fullName evidence="6">8-amino-7-oxononanoate synthase</fullName>
    </submittedName>
</protein>
<evidence type="ECO:0000256" key="2">
    <source>
        <dbReference type="ARBA" id="ARBA00022679"/>
    </source>
</evidence>
<proteinExistence type="inferred from homology"/>
<dbReference type="EMBL" id="PQAP01000077">
    <property type="protein sequence ID" value="PWB72721.1"/>
    <property type="molecule type" value="Genomic_DNA"/>
</dbReference>
<comment type="similarity">
    <text evidence="4">Belongs to the class-II pyridoxal-phosphate-dependent aminotransferase family.</text>
</comment>
<evidence type="ECO:0000256" key="3">
    <source>
        <dbReference type="ARBA" id="ARBA00022898"/>
    </source>
</evidence>
<dbReference type="Gene3D" id="3.40.640.10">
    <property type="entry name" value="Type I PLP-dependent aspartate aminotransferase-like (Major domain)"/>
    <property type="match status" value="1"/>
</dbReference>
<dbReference type="CDD" id="cd06454">
    <property type="entry name" value="KBL_like"/>
    <property type="match status" value="1"/>
</dbReference>
<dbReference type="Gene3D" id="3.90.1150.10">
    <property type="entry name" value="Aspartate Aminotransferase, domain 1"/>
    <property type="match status" value="1"/>
</dbReference>
<evidence type="ECO:0000259" key="5">
    <source>
        <dbReference type="Pfam" id="PF00155"/>
    </source>
</evidence>
<comment type="cofactor">
    <cofactor evidence="1 4">
        <name>pyridoxal 5'-phosphate</name>
        <dbReference type="ChEBI" id="CHEBI:597326"/>
    </cofactor>
</comment>
<evidence type="ECO:0000256" key="1">
    <source>
        <dbReference type="ARBA" id="ARBA00001933"/>
    </source>
</evidence>
<dbReference type="InterPro" id="IPR001917">
    <property type="entry name" value="Aminotrans_II_pyridoxalP_BS"/>
</dbReference>
<evidence type="ECO:0000313" key="7">
    <source>
        <dbReference type="Proteomes" id="UP000250918"/>
    </source>
</evidence>